<accession>A0A7K3WIZ7</accession>
<comment type="caution">
    <text evidence="4">The sequence shown here is derived from an EMBL/GenBank/DDBJ whole genome shotgun (WGS) entry which is preliminary data.</text>
</comment>
<evidence type="ECO:0000313" key="5">
    <source>
        <dbReference type="Proteomes" id="UP000470470"/>
    </source>
</evidence>
<gene>
    <name evidence="4" type="ORF">G1H19_20060</name>
</gene>
<reference evidence="4 5" key="1">
    <citation type="submission" date="2020-02" db="EMBL/GenBank/DDBJ databases">
        <title>The whole genome sequence of CPCC 205119.</title>
        <authorList>
            <person name="Jiang Z."/>
        </authorList>
    </citation>
    <scope>NUCLEOTIDE SEQUENCE [LARGE SCALE GENOMIC DNA]</scope>
    <source>
        <strain evidence="4 5">CPCC 205119</strain>
    </source>
</reference>
<dbReference type="PROSITE" id="PS51462">
    <property type="entry name" value="NUDIX"/>
    <property type="match status" value="1"/>
</dbReference>
<evidence type="ECO:0000256" key="1">
    <source>
        <dbReference type="ARBA" id="ARBA00001946"/>
    </source>
</evidence>
<dbReference type="GO" id="GO:0016787">
    <property type="term" value="F:hydrolase activity"/>
    <property type="evidence" value="ECO:0007669"/>
    <property type="project" value="UniProtKB-KW"/>
</dbReference>
<feature type="domain" description="Nudix hydrolase" evidence="3">
    <location>
        <begin position="5"/>
        <end position="142"/>
    </location>
</feature>
<name>A0A7K3WIZ7_9ACTN</name>
<dbReference type="PANTHER" id="PTHR43046:SF16">
    <property type="entry name" value="ADP-RIBOSE PYROPHOSPHATASE YJHB-RELATED"/>
    <property type="match status" value="1"/>
</dbReference>
<dbReference type="Gene3D" id="3.90.79.10">
    <property type="entry name" value="Nucleoside Triphosphate Pyrophosphohydrolase"/>
    <property type="match status" value="1"/>
</dbReference>
<organism evidence="4 5">
    <name type="scientific">Goekera deserti</name>
    <dbReference type="NCBI Taxonomy" id="2497753"/>
    <lineage>
        <taxon>Bacteria</taxon>
        <taxon>Bacillati</taxon>
        <taxon>Actinomycetota</taxon>
        <taxon>Actinomycetes</taxon>
        <taxon>Geodermatophilales</taxon>
        <taxon>Geodermatophilaceae</taxon>
        <taxon>Goekera</taxon>
    </lineage>
</organism>
<comment type="cofactor">
    <cofactor evidence="1">
        <name>Mg(2+)</name>
        <dbReference type="ChEBI" id="CHEBI:18420"/>
    </cofactor>
</comment>
<dbReference type="RefSeq" id="WP_162392328.1">
    <property type="nucleotide sequence ID" value="NZ_JAABOZ010000001.1"/>
</dbReference>
<dbReference type="EMBL" id="JAAGWK010000032">
    <property type="protein sequence ID" value="NEL56272.1"/>
    <property type="molecule type" value="Genomic_DNA"/>
</dbReference>
<dbReference type="Proteomes" id="UP000470470">
    <property type="component" value="Unassembled WGS sequence"/>
</dbReference>
<proteinExistence type="predicted"/>
<dbReference type="Pfam" id="PF00293">
    <property type="entry name" value="NUDIX"/>
    <property type="match status" value="1"/>
</dbReference>
<sequence length="152" mass="16756">MSRAALVPASYVFLWRGTGAGSEVLLHLRQHTGYMDGHWASLAGHVEVGESARAAAVREVWEEAAVRLRAEDLEPLTAVQRVTADGDPVEQRIDFFWRARRWDGAPVVAEPAKNGGLGWFRLDQLPDPVQPQELRVLELLRAGGPLPPFISA</sequence>
<dbReference type="InterPro" id="IPR015797">
    <property type="entry name" value="NUDIX_hydrolase-like_dom_sf"/>
</dbReference>
<dbReference type="AlphaFoldDB" id="A0A7K3WIZ7"/>
<evidence type="ECO:0000259" key="3">
    <source>
        <dbReference type="PROSITE" id="PS51462"/>
    </source>
</evidence>
<dbReference type="PANTHER" id="PTHR43046">
    <property type="entry name" value="GDP-MANNOSE MANNOSYL HYDROLASE"/>
    <property type="match status" value="1"/>
</dbReference>
<evidence type="ECO:0000256" key="2">
    <source>
        <dbReference type="ARBA" id="ARBA00022801"/>
    </source>
</evidence>
<dbReference type="SUPFAM" id="SSF55811">
    <property type="entry name" value="Nudix"/>
    <property type="match status" value="1"/>
</dbReference>
<protein>
    <submittedName>
        <fullName evidence="4">NUDIX domain-containing protein</fullName>
    </submittedName>
</protein>
<evidence type="ECO:0000313" key="4">
    <source>
        <dbReference type="EMBL" id="NEL56272.1"/>
    </source>
</evidence>
<keyword evidence="5" id="KW-1185">Reference proteome</keyword>
<keyword evidence="2" id="KW-0378">Hydrolase</keyword>
<dbReference type="InterPro" id="IPR000086">
    <property type="entry name" value="NUDIX_hydrolase_dom"/>
</dbReference>